<dbReference type="Proteomes" id="UP000000268">
    <property type="component" value="Plasmid pREB7"/>
</dbReference>
<organism evidence="2 3">
    <name type="scientific">Acaryochloris marina (strain MBIC 11017)</name>
    <dbReference type="NCBI Taxonomy" id="329726"/>
    <lineage>
        <taxon>Bacteria</taxon>
        <taxon>Bacillati</taxon>
        <taxon>Cyanobacteriota</taxon>
        <taxon>Cyanophyceae</taxon>
        <taxon>Acaryochloridales</taxon>
        <taxon>Acaryochloridaceae</taxon>
        <taxon>Acaryochloris</taxon>
    </lineage>
</organism>
<gene>
    <name evidence="2" type="ordered locus">AM1_G0063</name>
</gene>
<dbReference type="HOGENOM" id="CLU_1674084_0_0_3"/>
<feature type="transmembrane region" description="Helical" evidence="1">
    <location>
        <begin position="88"/>
        <end position="105"/>
    </location>
</feature>
<protein>
    <submittedName>
        <fullName evidence="2">Uncharacterized protein</fullName>
    </submittedName>
</protein>
<feature type="transmembrane region" description="Helical" evidence="1">
    <location>
        <begin position="32"/>
        <end position="50"/>
    </location>
</feature>
<evidence type="ECO:0000256" key="1">
    <source>
        <dbReference type="SAM" id="Phobius"/>
    </source>
</evidence>
<name>A8ZQF7_ACAM1</name>
<keyword evidence="2" id="KW-0614">Plasmid</keyword>
<keyword evidence="3" id="KW-1185">Reference proteome</keyword>
<feature type="transmembrane region" description="Helical" evidence="1">
    <location>
        <begin position="56"/>
        <end position="76"/>
    </location>
</feature>
<keyword evidence="1" id="KW-0812">Transmembrane</keyword>
<dbReference type="EMBL" id="CP000844">
    <property type="protein sequence ID" value="ABW33243.1"/>
    <property type="molecule type" value="Genomic_DNA"/>
</dbReference>
<feature type="transmembrane region" description="Helical" evidence="1">
    <location>
        <begin position="6"/>
        <end position="25"/>
    </location>
</feature>
<dbReference type="AlphaFoldDB" id="A8ZQF7"/>
<keyword evidence="1" id="KW-1133">Transmembrane helix</keyword>
<evidence type="ECO:0000313" key="3">
    <source>
        <dbReference type="Proteomes" id="UP000000268"/>
    </source>
</evidence>
<reference evidence="2 3" key="1">
    <citation type="journal article" date="2008" name="Proc. Natl. Acad. Sci. U.S.A.">
        <title>Niche adaptation and genome expansion in the chlorophyll d-producing cyanobacterium Acaryochloris marina.</title>
        <authorList>
            <person name="Swingley W.D."/>
            <person name="Chen M."/>
            <person name="Cheung P.C."/>
            <person name="Conrad A.L."/>
            <person name="Dejesa L.C."/>
            <person name="Hao J."/>
            <person name="Honchak B.M."/>
            <person name="Karbach L.E."/>
            <person name="Kurdoglu A."/>
            <person name="Lahiri S."/>
            <person name="Mastrian S.D."/>
            <person name="Miyashita H."/>
            <person name="Page L."/>
            <person name="Ramakrishna P."/>
            <person name="Satoh S."/>
            <person name="Sattley W.M."/>
            <person name="Shimada Y."/>
            <person name="Taylor H.L."/>
            <person name="Tomo T."/>
            <person name="Tsuchiya T."/>
            <person name="Wang Z.T."/>
            <person name="Raymond J."/>
            <person name="Mimuro M."/>
            <person name="Blankenship R.E."/>
            <person name="Touchman J.W."/>
        </authorList>
    </citation>
    <scope>NUCLEOTIDE SEQUENCE [LARGE SCALE GENOMIC DNA]</scope>
    <source>
        <strain evidence="3">MBIC 11017</strain>
        <plasmid evidence="3">Plasmid pREB7</plasmid>
    </source>
</reference>
<keyword evidence="1" id="KW-0472">Membrane</keyword>
<feature type="transmembrane region" description="Helical" evidence="1">
    <location>
        <begin position="111"/>
        <end position="131"/>
    </location>
</feature>
<proteinExistence type="predicted"/>
<dbReference type="RefSeq" id="WP_012168312.1">
    <property type="nucleotide sequence ID" value="NC_009932.1"/>
</dbReference>
<accession>A8ZQF7</accession>
<evidence type="ECO:0000313" key="2">
    <source>
        <dbReference type="EMBL" id="ABW33243.1"/>
    </source>
</evidence>
<geneLocation type="plasmid" evidence="2 3">
    <name>pREB7</name>
</geneLocation>
<sequence>MPLYPTIAVVFIVFAVLLIIIRGVFADLTPLGGLMACTVLTLFAGYHRIFAGADQLAGVDSFFTLGFGLIICQLFVPDFRFWWSDFRFIYGMTVLFYFAFCWTFDHVYILWFWFTGFVLLLLAVQLLFSAVSSGGRPPLHPDLDKDFMLYEDEWLFDDD</sequence>
<dbReference type="KEGG" id="amr:AM1_G0063"/>